<reference evidence="2" key="1">
    <citation type="submission" date="2020-03" db="EMBL/GenBank/DDBJ databases">
        <authorList>
            <person name="Weist P."/>
        </authorList>
    </citation>
    <scope>NUCLEOTIDE SEQUENCE</scope>
</reference>
<feature type="transmembrane region" description="Helical" evidence="1">
    <location>
        <begin position="12"/>
        <end position="34"/>
    </location>
</feature>
<accession>A0A9N7VLA3</accession>
<name>A0A9N7VLA3_PLEPL</name>
<protein>
    <submittedName>
        <fullName evidence="2">Uncharacterized protein</fullName>
    </submittedName>
</protein>
<dbReference type="AlphaFoldDB" id="A0A9N7VLA3"/>
<feature type="transmembrane region" description="Helical" evidence="1">
    <location>
        <begin position="154"/>
        <end position="176"/>
    </location>
</feature>
<proteinExistence type="predicted"/>
<feature type="transmembrane region" description="Helical" evidence="1">
    <location>
        <begin position="318"/>
        <end position="341"/>
    </location>
</feature>
<feature type="transmembrane region" description="Helical" evidence="1">
    <location>
        <begin position="347"/>
        <end position="365"/>
    </location>
</feature>
<comment type="caution">
    <text evidence="2">The sequence shown here is derived from an EMBL/GenBank/DDBJ whole genome shotgun (WGS) entry which is preliminary data.</text>
</comment>
<dbReference type="EMBL" id="CADEAL010004088">
    <property type="protein sequence ID" value="CAB1451392.1"/>
    <property type="molecule type" value="Genomic_DNA"/>
</dbReference>
<evidence type="ECO:0000313" key="3">
    <source>
        <dbReference type="Proteomes" id="UP001153269"/>
    </source>
</evidence>
<dbReference type="Proteomes" id="UP001153269">
    <property type="component" value="Unassembled WGS sequence"/>
</dbReference>
<keyword evidence="3" id="KW-1185">Reference proteome</keyword>
<gene>
    <name evidence="2" type="ORF">PLEPLA_LOCUS39086</name>
</gene>
<keyword evidence="1" id="KW-1133">Transmembrane helix</keyword>
<keyword evidence="1" id="KW-0812">Transmembrane</keyword>
<feature type="transmembrane region" description="Helical" evidence="1">
    <location>
        <begin position="397"/>
        <end position="414"/>
    </location>
</feature>
<feature type="transmembrane region" description="Helical" evidence="1">
    <location>
        <begin position="40"/>
        <end position="63"/>
    </location>
</feature>
<evidence type="ECO:0000256" key="1">
    <source>
        <dbReference type="SAM" id="Phobius"/>
    </source>
</evidence>
<keyword evidence="1" id="KW-0472">Membrane</keyword>
<evidence type="ECO:0000313" key="2">
    <source>
        <dbReference type="EMBL" id="CAB1451392.1"/>
    </source>
</evidence>
<sequence length="429" mass="47143">MRFNSSSDITTPSPLLCSSNASFFPVIFTCFVQHPVSPSIFFAFTFTNVLFLPLYLLVLWMGLRRWRDQGSAASGPTSHSDVFTYQIVSLEITLFHCFTCVERYVAVVYPITYRGLRHSDRVRARNTSIGTLIRLGLGRAGGGQQQTDPAKQKAFNIILVVTGALVVSWLCLPSGLAPPLLFLHRAGALARFGRGLNEGTPALKVALTQHPSEAVGGEAGQGHDSICFEERENTTEENMSVNVTHGPPSISSSNSTISNFYFKCQNSLASMILITIYTVILILLLVPLCILVLYISFQRWRHQRSVPTGQTTSHSDVLTYHTIAVEIIGVLGSVFYVLGAYNRTETVLMIGVLLFCIVFPGHTLLHSLTCVEPYLAVVHPITYHHLRQSLGGRIRNITLGCVWLLCFGWIGVTINPDSPRAGGRAQGEG</sequence>
<organism evidence="2 3">
    <name type="scientific">Pleuronectes platessa</name>
    <name type="common">European plaice</name>
    <dbReference type="NCBI Taxonomy" id="8262"/>
    <lineage>
        <taxon>Eukaryota</taxon>
        <taxon>Metazoa</taxon>
        <taxon>Chordata</taxon>
        <taxon>Craniata</taxon>
        <taxon>Vertebrata</taxon>
        <taxon>Euteleostomi</taxon>
        <taxon>Actinopterygii</taxon>
        <taxon>Neopterygii</taxon>
        <taxon>Teleostei</taxon>
        <taxon>Neoteleostei</taxon>
        <taxon>Acanthomorphata</taxon>
        <taxon>Carangaria</taxon>
        <taxon>Pleuronectiformes</taxon>
        <taxon>Pleuronectoidei</taxon>
        <taxon>Pleuronectidae</taxon>
        <taxon>Pleuronectes</taxon>
    </lineage>
</organism>
<feature type="transmembrane region" description="Helical" evidence="1">
    <location>
        <begin position="268"/>
        <end position="297"/>
    </location>
</feature>